<dbReference type="Pfam" id="PF14529">
    <property type="entry name" value="Exo_endo_phos_2"/>
    <property type="match status" value="1"/>
</dbReference>
<evidence type="ECO:0000313" key="3">
    <source>
        <dbReference type="Proteomes" id="UP001219934"/>
    </source>
</evidence>
<dbReference type="GO" id="GO:0003824">
    <property type="term" value="F:catalytic activity"/>
    <property type="evidence" value="ECO:0007669"/>
    <property type="project" value="InterPro"/>
</dbReference>
<sequence>MPVGSRQRHRYLPLSGPALSIVSINIKGFSGCKAEILATMANRFDILRMQETHSGPAQHRPTIPGMKLAAETRHRQYGSAVFSRPNLKIEEVWTHTTEGNMETITVALPNISVTSVYKPPTIPFLYTELPERCKRRFHISIGDFNAHSTSWGYENNNQDGDEVETWLESKHLTLIHNAKLHKSFHSARWKRGYNPDLACVSSDIASRTEKEVLDPIPHTHHRPIAITVRSALQATTVPFRRRTLSFKKHLENTKAKVNTRNNIRRKLVNYKWGADPSTIRATAMALCFSTAEYACSSWSRSRHTKLVDTALNDTCHIITGCVKTTLVPCLYALAGISPPLKMNGEHRRQTSDTPCMAT</sequence>
<proteinExistence type="predicted"/>
<organism evidence="2 3">
    <name type="scientific">Pogonophryne albipinna</name>
    <dbReference type="NCBI Taxonomy" id="1090488"/>
    <lineage>
        <taxon>Eukaryota</taxon>
        <taxon>Metazoa</taxon>
        <taxon>Chordata</taxon>
        <taxon>Craniata</taxon>
        <taxon>Vertebrata</taxon>
        <taxon>Euteleostomi</taxon>
        <taxon>Actinopterygii</taxon>
        <taxon>Neopterygii</taxon>
        <taxon>Teleostei</taxon>
        <taxon>Neoteleostei</taxon>
        <taxon>Acanthomorphata</taxon>
        <taxon>Eupercaria</taxon>
        <taxon>Perciformes</taxon>
        <taxon>Notothenioidei</taxon>
        <taxon>Pogonophryne</taxon>
    </lineage>
</organism>
<feature type="domain" description="Endonuclease/exonuclease/phosphatase" evidence="1">
    <location>
        <begin position="112"/>
        <end position="212"/>
    </location>
</feature>
<evidence type="ECO:0000313" key="2">
    <source>
        <dbReference type="EMBL" id="KAJ4927352.1"/>
    </source>
</evidence>
<protein>
    <recommendedName>
        <fullName evidence="1">Endonuclease/exonuclease/phosphatase domain-containing protein</fullName>
    </recommendedName>
</protein>
<dbReference type="PANTHER" id="PTHR36688:SF1">
    <property type="entry name" value="ENDONUCLEASE_EXONUCLEASE_PHOSPHATASE DOMAIN-CONTAINING PROTEIN"/>
    <property type="match status" value="1"/>
</dbReference>
<dbReference type="SUPFAM" id="SSF56219">
    <property type="entry name" value="DNase I-like"/>
    <property type="match status" value="1"/>
</dbReference>
<name>A0AAD6AMF9_9TELE</name>
<dbReference type="InterPro" id="IPR005135">
    <property type="entry name" value="Endo/exonuclease/phosphatase"/>
</dbReference>
<dbReference type="Gene3D" id="3.60.10.10">
    <property type="entry name" value="Endonuclease/exonuclease/phosphatase"/>
    <property type="match status" value="1"/>
</dbReference>
<dbReference type="PANTHER" id="PTHR36688">
    <property type="entry name" value="ENDO/EXONUCLEASE/PHOSPHATASE DOMAIN-CONTAINING PROTEIN"/>
    <property type="match status" value="1"/>
</dbReference>
<gene>
    <name evidence="2" type="ORF">JOQ06_015085</name>
</gene>
<dbReference type="AlphaFoldDB" id="A0AAD6AMF9"/>
<accession>A0AAD6AMF9</accession>
<evidence type="ECO:0000259" key="1">
    <source>
        <dbReference type="Pfam" id="PF14529"/>
    </source>
</evidence>
<comment type="caution">
    <text evidence="2">The sequence shown here is derived from an EMBL/GenBank/DDBJ whole genome shotgun (WGS) entry which is preliminary data.</text>
</comment>
<keyword evidence="3" id="KW-1185">Reference proteome</keyword>
<dbReference type="Proteomes" id="UP001219934">
    <property type="component" value="Unassembled WGS sequence"/>
</dbReference>
<dbReference type="EMBL" id="JAPTMU010000019">
    <property type="protein sequence ID" value="KAJ4927352.1"/>
    <property type="molecule type" value="Genomic_DNA"/>
</dbReference>
<dbReference type="InterPro" id="IPR036691">
    <property type="entry name" value="Endo/exonu/phosph_ase_sf"/>
</dbReference>
<reference evidence="2" key="1">
    <citation type="submission" date="2022-11" db="EMBL/GenBank/DDBJ databases">
        <title>Chromosome-level genome of Pogonophryne albipinna.</title>
        <authorList>
            <person name="Jo E."/>
        </authorList>
    </citation>
    <scope>NUCLEOTIDE SEQUENCE</scope>
    <source>
        <strain evidence="2">SGF0006</strain>
        <tissue evidence="2">Muscle</tissue>
    </source>
</reference>
<dbReference type="InterPro" id="IPR052560">
    <property type="entry name" value="RdDP_mobile_element"/>
</dbReference>